<dbReference type="OrthoDB" id="17212at2759"/>
<dbReference type="InterPro" id="IPR006931">
    <property type="entry name" value="Calcipressin"/>
</dbReference>
<dbReference type="OMA" id="MPPRSIF"/>
<evidence type="ECO:0000313" key="2">
    <source>
        <dbReference type="EMBL" id="SCV99495.1"/>
    </source>
</evidence>
<dbReference type="PANTHER" id="PTHR10300:SF14">
    <property type="entry name" value="PROTEIN SARAH"/>
    <property type="match status" value="1"/>
</dbReference>
<dbReference type="Pfam" id="PF04847">
    <property type="entry name" value="Calcipressin"/>
    <property type="match status" value="1"/>
</dbReference>
<dbReference type="STRING" id="4955.A0A1G4M6W9"/>
<proteinExistence type="inferred from homology"/>
<dbReference type="AlphaFoldDB" id="A0A1G4M6W9"/>
<dbReference type="GO" id="GO:0019722">
    <property type="term" value="P:calcium-mediated signaling"/>
    <property type="evidence" value="ECO:0007669"/>
    <property type="project" value="InterPro"/>
</dbReference>
<dbReference type="GO" id="GO:0005634">
    <property type="term" value="C:nucleus"/>
    <property type="evidence" value="ECO:0007669"/>
    <property type="project" value="TreeGrafter"/>
</dbReference>
<accession>A0A1G4M6W9</accession>
<protein>
    <submittedName>
        <fullName evidence="2">LAFE_0A04412g1_1</fullName>
    </submittedName>
</protein>
<dbReference type="Proteomes" id="UP000190831">
    <property type="component" value="Chromosome A"/>
</dbReference>
<dbReference type="GO" id="GO:0005737">
    <property type="term" value="C:cytoplasm"/>
    <property type="evidence" value="ECO:0007669"/>
    <property type="project" value="TreeGrafter"/>
</dbReference>
<name>A0A1G4M6W9_LACFM</name>
<reference evidence="2 3" key="1">
    <citation type="submission" date="2016-03" db="EMBL/GenBank/DDBJ databases">
        <authorList>
            <person name="Devillers H."/>
        </authorList>
    </citation>
    <scope>NUCLEOTIDE SEQUENCE [LARGE SCALE GENOMIC DNA]</scope>
    <source>
        <strain evidence="2">CBS 6772</strain>
    </source>
</reference>
<comment type="similarity">
    <text evidence="1">Belongs to the RCAN family.</text>
</comment>
<keyword evidence="3" id="KW-1185">Reference proteome</keyword>
<evidence type="ECO:0000313" key="3">
    <source>
        <dbReference type="Proteomes" id="UP000190831"/>
    </source>
</evidence>
<gene>
    <name evidence="2" type="ORF">LAFE_0A04412G</name>
</gene>
<organism evidence="2 3">
    <name type="scientific">Lachancea fermentati</name>
    <name type="common">Zygosaccharomyces fermentati</name>
    <dbReference type="NCBI Taxonomy" id="4955"/>
    <lineage>
        <taxon>Eukaryota</taxon>
        <taxon>Fungi</taxon>
        <taxon>Dikarya</taxon>
        <taxon>Ascomycota</taxon>
        <taxon>Saccharomycotina</taxon>
        <taxon>Saccharomycetes</taxon>
        <taxon>Saccharomycetales</taxon>
        <taxon>Saccharomycetaceae</taxon>
        <taxon>Lachancea</taxon>
    </lineage>
</organism>
<sequence>METNTIIITSAKTDVSAPATVERVRAFLNDNILSQYEISPSNALQLITLTNFKRLVLIFPTLSLAQRAMSAKNEDKAVDDLQFSYSLVDTDYQDQKQYLDLPPHRKLFLVSPPVSPPPEFDYSRLEESPGRAFEHATHHQIPSAVNAPPEHRVLLDHPIGTITLDYCGGSAAPNGGAELSVEHLRTGMPPRSIFDEDE</sequence>
<dbReference type="GO" id="GO:0008597">
    <property type="term" value="F:calcium-dependent protein serine/threonine phosphatase regulator activity"/>
    <property type="evidence" value="ECO:0007669"/>
    <property type="project" value="TreeGrafter"/>
</dbReference>
<dbReference type="PANTHER" id="PTHR10300">
    <property type="entry name" value="CALCIPRESSIN"/>
    <property type="match status" value="1"/>
</dbReference>
<dbReference type="EMBL" id="LT598487">
    <property type="protein sequence ID" value="SCV99495.1"/>
    <property type="molecule type" value="Genomic_DNA"/>
</dbReference>
<evidence type="ECO:0000256" key="1">
    <source>
        <dbReference type="ARBA" id="ARBA00008209"/>
    </source>
</evidence>